<evidence type="ECO:0000256" key="8">
    <source>
        <dbReference type="ARBA" id="ARBA00023170"/>
    </source>
</evidence>
<organism evidence="12 13">
    <name type="scientific">Suillus subaureus</name>
    <dbReference type="NCBI Taxonomy" id="48587"/>
    <lineage>
        <taxon>Eukaryota</taxon>
        <taxon>Fungi</taxon>
        <taxon>Dikarya</taxon>
        <taxon>Basidiomycota</taxon>
        <taxon>Agaricomycotina</taxon>
        <taxon>Agaricomycetes</taxon>
        <taxon>Agaricomycetidae</taxon>
        <taxon>Boletales</taxon>
        <taxon>Suillineae</taxon>
        <taxon>Suillaceae</taxon>
        <taxon>Suillus</taxon>
    </lineage>
</organism>
<feature type="transmembrane region" description="Helical" evidence="11">
    <location>
        <begin position="151"/>
        <end position="182"/>
    </location>
</feature>
<accession>A0A9P7EC98</accession>
<dbReference type="InterPro" id="IPR001546">
    <property type="entry name" value="GPCR_Pheromne_A_rcpt"/>
</dbReference>
<dbReference type="GO" id="GO:0000750">
    <property type="term" value="P:pheromone-dependent signal transduction involved in conjugation with cellular fusion"/>
    <property type="evidence" value="ECO:0007669"/>
    <property type="project" value="TreeGrafter"/>
</dbReference>
<keyword evidence="9" id="KW-0807">Transducer</keyword>
<feature type="region of interest" description="Disordered" evidence="10">
    <location>
        <begin position="402"/>
        <end position="477"/>
    </location>
</feature>
<evidence type="ECO:0000256" key="7">
    <source>
        <dbReference type="ARBA" id="ARBA00023136"/>
    </source>
</evidence>
<dbReference type="Pfam" id="PF02076">
    <property type="entry name" value="STE3"/>
    <property type="match status" value="1"/>
</dbReference>
<dbReference type="PANTHER" id="PTHR28097">
    <property type="entry name" value="PHEROMONE A FACTOR RECEPTOR"/>
    <property type="match status" value="1"/>
</dbReference>
<evidence type="ECO:0000256" key="1">
    <source>
        <dbReference type="ARBA" id="ARBA00004141"/>
    </source>
</evidence>
<dbReference type="GO" id="GO:0004933">
    <property type="term" value="F:mating-type a-factor pheromone receptor activity"/>
    <property type="evidence" value="ECO:0007669"/>
    <property type="project" value="InterPro"/>
</dbReference>
<keyword evidence="6" id="KW-0297">G-protein coupled receptor</keyword>
<sequence>MQYPSLPAGAFLAAALVLVPLPWHWRARNIGTLSIISWLFVVNIIYGINAIVWNANVNNPAPVWCDITTKLIIGANTALPLATMSVCKHLELVSSNRQVRFDHVDKRRRIIFDTAICFGVPLIFMALHYIVQGHRYDIVENFGCQPTTYFSIAGIIIVWLPPLVFATATLIYAALALYHFVCRRMNFSAHLQNANSALTTHRYLRLMAMAVTEIVWGTALTAFNLYNNADSGLRPWISWQNVHSDWLRIDLFAFIELPPSFIKSMFLLWWAMPASAYIFFLFFGFSDEARREYGKIIKAFRKHVLRQSIKDVSFHGSNLPSARQVLVVLRIPFADICFRHRGPKITPPPSVPLADDKKLFNERSSSRSTPIPFRPPKKLNHVTFPNASDILLTKYAPDMEAGLSNDSHSDQMSDSLIPWEHSSHQPSQRPSLSYDCPHPRALTTSIVVGAGPKPSHPHVRPWSPPTVLPFRSDRSAS</sequence>
<dbReference type="GeneID" id="64629617"/>
<dbReference type="AlphaFoldDB" id="A0A9P7EC98"/>
<comment type="subcellular location">
    <subcellularLocation>
        <location evidence="1">Membrane</location>
        <topology evidence="1">Multi-pass membrane protein</topology>
    </subcellularLocation>
</comment>
<comment type="similarity">
    <text evidence="2">Belongs to the G-protein coupled receptor 4 family.</text>
</comment>
<keyword evidence="5 11" id="KW-1133">Transmembrane helix</keyword>
<evidence type="ECO:0000256" key="2">
    <source>
        <dbReference type="ARBA" id="ARBA00011085"/>
    </source>
</evidence>
<keyword evidence="8 12" id="KW-0675">Receptor</keyword>
<feature type="transmembrane region" description="Helical" evidence="11">
    <location>
        <begin position="35"/>
        <end position="55"/>
    </location>
</feature>
<evidence type="ECO:0000256" key="3">
    <source>
        <dbReference type="ARBA" id="ARBA00022507"/>
    </source>
</evidence>
<comment type="caution">
    <text evidence="12">The sequence shown here is derived from an EMBL/GenBank/DDBJ whole genome shotgun (WGS) entry which is preliminary data.</text>
</comment>
<evidence type="ECO:0000256" key="10">
    <source>
        <dbReference type="SAM" id="MobiDB-lite"/>
    </source>
</evidence>
<evidence type="ECO:0000256" key="4">
    <source>
        <dbReference type="ARBA" id="ARBA00022692"/>
    </source>
</evidence>
<evidence type="ECO:0000256" key="5">
    <source>
        <dbReference type="ARBA" id="ARBA00022989"/>
    </source>
</evidence>
<proteinExistence type="inferred from homology"/>
<dbReference type="RefSeq" id="XP_041193412.1">
    <property type="nucleotide sequence ID" value="XM_041335600.1"/>
</dbReference>
<dbReference type="GO" id="GO:0005886">
    <property type="term" value="C:plasma membrane"/>
    <property type="evidence" value="ECO:0007669"/>
    <property type="project" value="TreeGrafter"/>
</dbReference>
<gene>
    <name evidence="12" type="ORF">BJ212DRAFT_1353659</name>
</gene>
<dbReference type="OrthoDB" id="2874149at2759"/>
<reference evidence="12" key="1">
    <citation type="journal article" date="2020" name="New Phytol.">
        <title>Comparative genomics reveals dynamic genome evolution in host specialist ectomycorrhizal fungi.</title>
        <authorList>
            <person name="Lofgren L.A."/>
            <person name="Nguyen N.H."/>
            <person name="Vilgalys R."/>
            <person name="Ruytinx J."/>
            <person name="Liao H.L."/>
            <person name="Branco S."/>
            <person name="Kuo A."/>
            <person name="LaButti K."/>
            <person name="Lipzen A."/>
            <person name="Andreopoulos W."/>
            <person name="Pangilinan J."/>
            <person name="Riley R."/>
            <person name="Hundley H."/>
            <person name="Na H."/>
            <person name="Barry K."/>
            <person name="Grigoriev I.V."/>
            <person name="Stajich J.E."/>
            <person name="Kennedy P.G."/>
        </authorList>
    </citation>
    <scope>NUCLEOTIDE SEQUENCE</scope>
    <source>
        <strain evidence="12">MN1</strain>
    </source>
</reference>
<dbReference type="InterPro" id="IPR001499">
    <property type="entry name" value="GPCR_STE3"/>
</dbReference>
<evidence type="ECO:0000313" key="13">
    <source>
        <dbReference type="Proteomes" id="UP000807769"/>
    </source>
</evidence>
<keyword evidence="4 11" id="KW-0812">Transmembrane</keyword>
<name>A0A9P7EC98_9AGAM</name>
<dbReference type="EMBL" id="JABBWG010000015">
    <property type="protein sequence ID" value="KAG1816852.1"/>
    <property type="molecule type" value="Genomic_DNA"/>
</dbReference>
<evidence type="ECO:0000313" key="12">
    <source>
        <dbReference type="EMBL" id="KAG1816852.1"/>
    </source>
</evidence>
<feature type="transmembrane region" description="Helical" evidence="11">
    <location>
        <begin position="110"/>
        <end position="131"/>
    </location>
</feature>
<dbReference type="CDD" id="cd14966">
    <property type="entry name" value="7tmD_STE3"/>
    <property type="match status" value="1"/>
</dbReference>
<evidence type="ECO:0000256" key="6">
    <source>
        <dbReference type="ARBA" id="ARBA00023040"/>
    </source>
</evidence>
<feature type="transmembrane region" description="Helical" evidence="11">
    <location>
        <begin position="6"/>
        <end position="23"/>
    </location>
</feature>
<keyword evidence="7 11" id="KW-0472">Membrane</keyword>
<feature type="transmembrane region" description="Helical" evidence="11">
    <location>
        <begin position="203"/>
        <end position="226"/>
    </location>
</feature>
<evidence type="ECO:0000256" key="11">
    <source>
        <dbReference type="SAM" id="Phobius"/>
    </source>
</evidence>
<dbReference type="PRINTS" id="PR00899">
    <property type="entry name" value="GPCRSTE3"/>
</dbReference>
<dbReference type="PANTHER" id="PTHR28097:SF1">
    <property type="entry name" value="PHEROMONE A FACTOR RECEPTOR"/>
    <property type="match status" value="1"/>
</dbReference>
<feature type="transmembrane region" description="Helical" evidence="11">
    <location>
        <begin position="267"/>
        <end position="285"/>
    </location>
</feature>
<dbReference type="Proteomes" id="UP000807769">
    <property type="component" value="Unassembled WGS sequence"/>
</dbReference>
<evidence type="ECO:0000256" key="9">
    <source>
        <dbReference type="ARBA" id="ARBA00023224"/>
    </source>
</evidence>
<dbReference type="PRINTS" id="PR00900">
    <property type="entry name" value="PHEROMONEAR"/>
</dbReference>
<keyword evidence="3" id="KW-0589">Pheromone response</keyword>
<protein>
    <submittedName>
        <fullName evidence="12">Pheromone A receptor-domain-containing protein</fullName>
    </submittedName>
</protein>
<feature type="compositionally biased region" description="Polar residues" evidence="10">
    <location>
        <begin position="404"/>
        <end position="414"/>
    </location>
</feature>
<keyword evidence="13" id="KW-1185">Reference proteome</keyword>